<evidence type="ECO:0000256" key="2">
    <source>
        <dbReference type="ARBA" id="ARBA00012438"/>
    </source>
</evidence>
<evidence type="ECO:0000256" key="3">
    <source>
        <dbReference type="ARBA" id="ARBA00022553"/>
    </source>
</evidence>
<organism evidence="6 7">
    <name type="scientific">Pedobacter heparinus (strain ATCC 13125 / DSM 2366 / CIP 104194 / JCM 7457 / NBRC 12017 / NCIMB 9290 / NRRL B-14731 / HIM 762-3)</name>
    <dbReference type="NCBI Taxonomy" id="485917"/>
    <lineage>
        <taxon>Bacteria</taxon>
        <taxon>Pseudomonadati</taxon>
        <taxon>Bacteroidota</taxon>
        <taxon>Sphingobacteriia</taxon>
        <taxon>Sphingobacteriales</taxon>
        <taxon>Sphingobacteriaceae</taxon>
        <taxon>Pedobacter</taxon>
    </lineage>
</organism>
<dbReference type="KEGG" id="phe:Phep_2733"/>
<accession>C6Y107</accession>
<dbReference type="CDD" id="cd00075">
    <property type="entry name" value="HATPase"/>
    <property type="match status" value="1"/>
</dbReference>
<gene>
    <name evidence="6" type="ordered locus">Phep_2733</name>
</gene>
<dbReference type="Gene3D" id="3.30.450.20">
    <property type="entry name" value="PAS domain"/>
    <property type="match status" value="1"/>
</dbReference>
<sequence>MTNFEDEITLNNIHFAYQLEAGRFTFVSDQILRSFNLSFDDFSTEGILQQIYPEDLIKIKESYFRLLKDEFSGVVKFKLGKEDAQRWYSVTPFLSDTKKKGKIIFGSFYEITAEVDNVTSIAKYANKKNSILHMLAHDLRGPLNIARSLVISLDREITDANVLERTRYISTIIEQSISLITDLVSREFLDTLEASLVRRNIDVVLKLREYLEECRLSSQTAARNFSLLSDQKQLFADLDEAKFMQIMNNFVSNSLKFTQAGGSIIVKVEDHGDTFRLIFQDDGIGIPKHLLPNVFDKFTTASRPGLEGEPTIGLGLSIVKIIVQWHDGRIWCESEEGKGTSFFIEFPKKSAKTIV</sequence>
<evidence type="ECO:0000313" key="7">
    <source>
        <dbReference type="Proteomes" id="UP000000852"/>
    </source>
</evidence>
<dbReference type="PROSITE" id="PS50042">
    <property type="entry name" value="CNMP_BINDING_3"/>
    <property type="match status" value="1"/>
</dbReference>
<dbReference type="InterPro" id="IPR000595">
    <property type="entry name" value="cNMP-bd_dom"/>
</dbReference>
<evidence type="ECO:0000313" key="6">
    <source>
        <dbReference type="EMBL" id="ACU04934.1"/>
    </source>
</evidence>
<dbReference type="InterPro" id="IPR036890">
    <property type="entry name" value="HATPase_C_sf"/>
</dbReference>
<dbReference type="EMBL" id="CP001681">
    <property type="protein sequence ID" value="ACU04934.1"/>
    <property type="molecule type" value="Genomic_DNA"/>
</dbReference>
<evidence type="ECO:0000256" key="1">
    <source>
        <dbReference type="ARBA" id="ARBA00000085"/>
    </source>
</evidence>
<dbReference type="AlphaFoldDB" id="C6Y107"/>
<dbReference type="PANTHER" id="PTHR43547:SF2">
    <property type="entry name" value="HYBRID SIGNAL TRANSDUCTION HISTIDINE KINASE C"/>
    <property type="match status" value="1"/>
</dbReference>
<dbReference type="SMART" id="SM00387">
    <property type="entry name" value="HATPase_c"/>
    <property type="match status" value="1"/>
</dbReference>
<dbReference type="PROSITE" id="PS50109">
    <property type="entry name" value="HIS_KIN"/>
    <property type="match status" value="1"/>
</dbReference>
<name>C6Y107_PEDHD</name>
<dbReference type="SUPFAM" id="SSF55874">
    <property type="entry name" value="ATPase domain of HSP90 chaperone/DNA topoisomerase II/histidine kinase"/>
    <property type="match status" value="1"/>
</dbReference>
<keyword evidence="6" id="KW-0547">Nucleotide-binding</keyword>
<proteinExistence type="predicted"/>
<dbReference type="Gene3D" id="3.30.565.10">
    <property type="entry name" value="Histidine kinase-like ATPase, C-terminal domain"/>
    <property type="match status" value="1"/>
</dbReference>
<dbReference type="HOGENOM" id="CLU_000445_89_2_10"/>
<dbReference type="EC" id="2.7.13.3" evidence="2"/>
<dbReference type="PANTHER" id="PTHR43547">
    <property type="entry name" value="TWO-COMPONENT HISTIDINE KINASE"/>
    <property type="match status" value="1"/>
</dbReference>
<reference evidence="6 7" key="1">
    <citation type="journal article" date="2009" name="Stand. Genomic Sci.">
        <title>Complete genome sequence of Pedobacter heparinus type strain (HIM 762-3).</title>
        <authorList>
            <person name="Han C."/>
            <person name="Spring S."/>
            <person name="Lapidus A."/>
            <person name="Del Rio T.G."/>
            <person name="Tice H."/>
            <person name="Copeland A."/>
            <person name="Cheng J.F."/>
            <person name="Lucas S."/>
            <person name="Chen F."/>
            <person name="Nolan M."/>
            <person name="Bruce D."/>
            <person name="Goodwin L."/>
            <person name="Pitluck S."/>
            <person name="Ivanova N."/>
            <person name="Mavromatis K."/>
            <person name="Mikhailova N."/>
            <person name="Pati A."/>
            <person name="Chen A."/>
            <person name="Palaniappan K."/>
            <person name="Land M."/>
            <person name="Hauser L."/>
            <person name="Chang Y.J."/>
            <person name="Jeffries C.C."/>
            <person name="Saunders E."/>
            <person name="Chertkov O."/>
            <person name="Brettin T."/>
            <person name="Goker M."/>
            <person name="Rohde M."/>
            <person name="Bristow J."/>
            <person name="Eisen J.A."/>
            <person name="Markowitz V."/>
            <person name="Hugenholtz P."/>
            <person name="Kyrpides N.C."/>
            <person name="Klenk H.P."/>
            <person name="Detter J.C."/>
        </authorList>
    </citation>
    <scope>NUCLEOTIDE SEQUENCE [LARGE SCALE GENOMIC DNA]</scope>
    <source>
        <strain evidence="7">ATCC 13125 / DSM 2366 / CIP 104194 / JCM 7457 / NBRC 12017 / NCIMB 9290 / NRRL B-14731 / HIM 762-3</strain>
    </source>
</reference>
<evidence type="ECO:0000259" key="4">
    <source>
        <dbReference type="PROSITE" id="PS50042"/>
    </source>
</evidence>
<keyword evidence="3" id="KW-0597">Phosphoprotein</keyword>
<keyword evidence="6" id="KW-0067">ATP-binding</keyword>
<comment type="catalytic activity">
    <reaction evidence="1">
        <text>ATP + protein L-histidine = ADP + protein N-phospho-L-histidine.</text>
        <dbReference type="EC" id="2.7.13.3"/>
    </reaction>
</comment>
<dbReference type="RefSeq" id="WP_015808545.1">
    <property type="nucleotide sequence ID" value="NC_013061.1"/>
</dbReference>
<dbReference type="eggNOG" id="COG2205">
    <property type="taxonomic scope" value="Bacteria"/>
</dbReference>
<dbReference type="PRINTS" id="PR00344">
    <property type="entry name" value="BCTRLSENSOR"/>
</dbReference>
<dbReference type="InterPro" id="IPR036097">
    <property type="entry name" value="HisK_dim/P_sf"/>
</dbReference>
<protein>
    <recommendedName>
        <fullName evidence="2">histidine kinase</fullName>
        <ecNumber evidence="2">2.7.13.3</ecNumber>
    </recommendedName>
</protein>
<dbReference type="GO" id="GO:0000155">
    <property type="term" value="F:phosphorelay sensor kinase activity"/>
    <property type="evidence" value="ECO:0007669"/>
    <property type="project" value="InterPro"/>
</dbReference>
<feature type="domain" description="Histidine kinase" evidence="5">
    <location>
        <begin position="134"/>
        <end position="350"/>
    </location>
</feature>
<dbReference type="InterPro" id="IPR003594">
    <property type="entry name" value="HATPase_dom"/>
</dbReference>
<dbReference type="STRING" id="485917.Phep_2733"/>
<keyword evidence="7" id="KW-1185">Reference proteome</keyword>
<dbReference type="Pfam" id="PF02518">
    <property type="entry name" value="HATPase_c"/>
    <property type="match status" value="1"/>
</dbReference>
<dbReference type="OrthoDB" id="9757990at2"/>
<dbReference type="SUPFAM" id="SSF47384">
    <property type="entry name" value="Homodimeric domain of signal transducing histidine kinase"/>
    <property type="match status" value="1"/>
</dbReference>
<dbReference type="GO" id="GO:0005524">
    <property type="term" value="F:ATP binding"/>
    <property type="evidence" value="ECO:0007669"/>
    <property type="project" value="UniProtKB-KW"/>
</dbReference>
<feature type="domain" description="Cyclic nucleotide-binding" evidence="4">
    <location>
        <begin position="234"/>
        <end position="278"/>
    </location>
</feature>
<dbReference type="Proteomes" id="UP000000852">
    <property type="component" value="Chromosome"/>
</dbReference>
<dbReference type="InterPro" id="IPR005467">
    <property type="entry name" value="His_kinase_dom"/>
</dbReference>
<dbReference type="InterPro" id="IPR004358">
    <property type="entry name" value="Sig_transdc_His_kin-like_C"/>
</dbReference>
<evidence type="ECO:0000259" key="5">
    <source>
        <dbReference type="PROSITE" id="PS50109"/>
    </source>
</evidence>